<gene>
    <name evidence="1" type="ORF">GCM10009831_23280</name>
</gene>
<sequence>MSTVVRPVTDTADVAVKTASCSSGELPEDVAYGIISSAVNRAMAEANAASADLAGEL</sequence>
<organism evidence="1 2">
    <name type="scientific">Dietzia cercidiphylli</name>
    <dbReference type="NCBI Taxonomy" id="498199"/>
    <lineage>
        <taxon>Bacteria</taxon>
        <taxon>Bacillati</taxon>
        <taxon>Actinomycetota</taxon>
        <taxon>Actinomycetes</taxon>
        <taxon>Mycobacteriales</taxon>
        <taxon>Dietziaceae</taxon>
        <taxon>Dietzia</taxon>
    </lineage>
</organism>
<proteinExistence type="predicted"/>
<evidence type="ECO:0000313" key="1">
    <source>
        <dbReference type="EMBL" id="GAA1712935.1"/>
    </source>
</evidence>
<protein>
    <submittedName>
        <fullName evidence="1">Uncharacterized protein</fullName>
    </submittedName>
</protein>
<reference evidence="1 2" key="1">
    <citation type="journal article" date="2019" name="Int. J. Syst. Evol. Microbiol.">
        <title>The Global Catalogue of Microorganisms (GCM) 10K type strain sequencing project: providing services to taxonomists for standard genome sequencing and annotation.</title>
        <authorList>
            <consortium name="The Broad Institute Genomics Platform"/>
            <consortium name="The Broad Institute Genome Sequencing Center for Infectious Disease"/>
            <person name="Wu L."/>
            <person name="Ma J."/>
        </authorList>
    </citation>
    <scope>NUCLEOTIDE SEQUENCE [LARGE SCALE GENOMIC DNA]</scope>
    <source>
        <strain evidence="1 2">JCM 16002</strain>
    </source>
</reference>
<name>A0ABN2IW10_9ACTN</name>
<accession>A0ABN2IW10</accession>
<evidence type="ECO:0000313" key="2">
    <source>
        <dbReference type="Proteomes" id="UP001500383"/>
    </source>
</evidence>
<comment type="caution">
    <text evidence="1">The sequence shown here is derived from an EMBL/GenBank/DDBJ whole genome shotgun (WGS) entry which is preliminary data.</text>
</comment>
<dbReference type="Proteomes" id="UP001500383">
    <property type="component" value="Unassembled WGS sequence"/>
</dbReference>
<keyword evidence="2" id="KW-1185">Reference proteome</keyword>
<dbReference type="EMBL" id="BAAAQG010000010">
    <property type="protein sequence ID" value="GAA1712935.1"/>
    <property type="molecule type" value="Genomic_DNA"/>
</dbReference>